<keyword evidence="16" id="KW-1185">Reference proteome</keyword>
<dbReference type="GO" id="GO:0005886">
    <property type="term" value="C:plasma membrane"/>
    <property type="evidence" value="ECO:0007669"/>
    <property type="project" value="UniProtKB-SubCell"/>
</dbReference>
<reference evidence="15 16" key="1">
    <citation type="journal article" date="2013" name="Genome Biol. Evol.">
        <title>Comparison of metabolic capacities and inference of gene content evolution in mosquito-associated Spiroplasma diminutum and S. taiwanense.</title>
        <authorList>
            <person name="Lo W.S."/>
            <person name="Ku C."/>
            <person name="Chen L.L."/>
            <person name="Chang T.H."/>
            <person name="Kuo C.H."/>
        </authorList>
    </citation>
    <scope>NUCLEOTIDE SEQUENCE [LARGE SCALE GENOMIC DNA]</scope>
    <source>
        <strain evidence="15">CT-1</strain>
    </source>
</reference>
<dbReference type="InterPro" id="IPR005864">
    <property type="entry name" value="ATP_synth_F0_bsu_bac"/>
</dbReference>
<dbReference type="OrthoDB" id="399036at2"/>
<dbReference type="InterPro" id="IPR002146">
    <property type="entry name" value="ATP_synth_b/b'su_bac/chlpt"/>
</dbReference>
<gene>
    <name evidence="13 15" type="primary">atpF</name>
    <name evidence="15" type="ORF">STAIW_v1c00550</name>
</gene>
<dbReference type="InterPro" id="IPR050059">
    <property type="entry name" value="ATP_synthase_B_chain"/>
</dbReference>
<evidence type="ECO:0000256" key="9">
    <source>
        <dbReference type="ARBA" id="ARBA00023136"/>
    </source>
</evidence>
<evidence type="ECO:0000256" key="1">
    <source>
        <dbReference type="ARBA" id="ARBA00005513"/>
    </source>
</evidence>
<dbReference type="GO" id="GO:0046961">
    <property type="term" value="F:proton-transporting ATPase activity, rotational mechanism"/>
    <property type="evidence" value="ECO:0007669"/>
    <property type="project" value="TreeGrafter"/>
</dbReference>
<evidence type="ECO:0000256" key="4">
    <source>
        <dbReference type="ARBA" id="ARBA00022547"/>
    </source>
</evidence>
<evidence type="ECO:0000256" key="2">
    <source>
        <dbReference type="ARBA" id="ARBA00022448"/>
    </source>
</evidence>
<dbReference type="KEGG" id="stai:STAIW_v1c00550"/>
<keyword evidence="4 13" id="KW-0138">CF(0)</keyword>
<feature type="transmembrane region" description="Helical" evidence="13">
    <location>
        <begin position="26"/>
        <end position="45"/>
    </location>
</feature>
<comment type="similarity">
    <text evidence="1 13 14">Belongs to the ATPase B chain family.</text>
</comment>
<dbReference type="Pfam" id="PF00430">
    <property type="entry name" value="ATP-synt_B"/>
    <property type="match status" value="1"/>
</dbReference>
<dbReference type="PANTHER" id="PTHR33445">
    <property type="entry name" value="ATP SYNTHASE SUBUNIT B', CHLOROPLASTIC"/>
    <property type="match status" value="1"/>
</dbReference>
<accession>S5MFV9</accession>
<evidence type="ECO:0000256" key="8">
    <source>
        <dbReference type="ARBA" id="ARBA00023065"/>
    </source>
</evidence>
<dbReference type="GO" id="GO:0045259">
    <property type="term" value="C:proton-transporting ATP synthase complex"/>
    <property type="evidence" value="ECO:0007669"/>
    <property type="project" value="UniProtKB-KW"/>
</dbReference>
<dbReference type="NCBIfam" id="TIGR01144">
    <property type="entry name" value="ATP_synt_b"/>
    <property type="match status" value="1"/>
</dbReference>
<dbReference type="InterPro" id="IPR028987">
    <property type="entry name" value="ATP_synth_B-like_membr_sf"/>
</dbReference>
<dbReference type="HOGENOM" id="CLU_079215_4_3_14"/>
<keyword evidence="9 13" id="KW-0472">Membrane</keyword>
<dbReference type="AlphaFoldDB" id="S5MFV9"/>
<evidence type="ECO:0000256" key="5">
    <source>
        <dbReference type="ARBA" id="ARBA00022692"/>
    </source>
</evidence>
<dbReference type="GO" id="GO:0046933">
    <property type="term" value="F:proton-transporting ATP synthase activity, rotational mechanism"/>
    <property type="evidence" value="ECO:0007669"/>
    <property type="project" value="UniProtKB-UniRule"/>
</dbReference>
<evidence type="ECO:0000313" key="15">
    <source>
        <dbReference type="EMBL" id="AGR40750.1"/>
    </source>
</evidence>
<dbReference type="eggNOG" id="COG0711">
    <property type="taxonomic scope" value="Bacteria"/>
</dbReference>
<keyword evidence="10 13" id="KW-0066">ATP synthesis</keyword>
<comment type="function">
    <text evidence="11 13">F(1)F(0) ATP synthase produces ATP from ADP in the presence of a proton or sodium gradient. F-type ATPases consist of two structural domains, F(1) containing the extramembraneous catalytic core and F(0) containing the membrane proton channel, linked together by a central stalk and a peripheral stalk. During catalysis, ATP synthesis in the catalytic domain of F(1) is coupled via a rotary mechanism of the central stalk subunits to proton translocation.</text>
</comment>
<dbReference type="PANTHER" id="PTHR33445:SF1">
    <property type="entry name" value="ATP SYNTHASE SUBUNIT B"/>
    <property type="match status" value="1"/>
</dbReference>
<evidence type="ECO:0000256" key="3">
    <source>
        <dbReference type="ARBA" id="ARBA00022475"/>
    </source>
</evidence>
<keyword evidence="3 13" id="KW-1003">Cell membrane</keyword>
<keyword evidence="6 13" id="KW-0375">Hydrogen ion transport</keyword>
<evidence type="ECO:0000256" key="7">
    <source>
        <dbReference type="ARBA" id="ARBA00022989"/>
    </source>
</evidence>
<sequence>MLLFLAEGTAGIPNVVENLFPNLPNFIAHILSTVVIILLLSKLVYKPFRETIKERRRKINELLDEASSKQAIANKNNKEAVTFLDSAKEESKEIISVAKIEADKLKIGIIDDARKEATNIQLHAKQTIEFERKQAQDEIRKEVIDLAFSAAEKLIETNISKDKNQKMIEDFLNSLDK</sequence>
<dbReference type="Gene3D" id="1.20.5.620">
    <property type="entry name" value="F1F0 ATP synthase subunit B, membrane domain"/>
    <property type="match status" value="1"/>
</dbReference>
<evidence type="ECO:0000256" key="11">
    <source>
        <dbReference type="ARBA" id="ARBA00025198"/>
    </source>
</evidence>
<dbReference type="RefSeq" id="WP_020833889.1">
    <property type="nucleotide sequence ID" value="NC_021846.1"/>
</dbReference>
<evidence type="ECO:0000256" key="13">
    <source>
        <dbReference type="HAMAP-Rule" id="MF_01398"/>
    </source>
</evidence>
<evidence type="ECO:0000256" key="6">
    <source>
        <dbReference type="ARBA" id="ARBA00022781"/>
    </source>
</evidence>
<evidence type="ECO:0000256" key="12">
    <source>
        <dbReference type="ARBA" id="ARBA00037847"/>
    </source>
</evidence>
<evidence type="ECO:0000313" key="16">
    <source>
        <dbReference type="Proteomes" id="UP000014984"/>
    </source>
</evidence>
<dbReference type="STRING" id="1276220.STAIW_v1c00550"/>
<dbReference type="PATRIC" id="fig|1276220.3.peg.55"/>
<organism evidence="15 16">
    <name type="scientific">Spiroplasma taiwanense CT-1</name>
    <dbReference type="NCBI Taxonomy" id="1276220"/>
    <lineage>
        <taxon>Bacteria</taxon>
        <taxon>Bacillati</taxon>
        <taxon>Mycoplasmatota</taxon>
        <taxon>Mollicutes</taxon>
        <taxon>Entomoplasmatales</taxon>
        <taxon>Spiroplasmataceae</taxon>
        <taxon>Spiroplasma</taxon>
    </lineage>
</organism>
<name>S5MFV9_9MOLU</name>
<proteinExistence type="inferred from homology"/>
<protein>
    <recommendedName>
        <fullName evidence="13">ATP synthase subunit b</fullName>
    </recommendedName>
    <alternativeName>
        <fullName evidence="13">ATP synthase F(0) sector subunit b</fullName>
    </alternativeName>
    <alternativeName>
        <fullName evidence="13">ATPase subunit I</fullName>
    </alternativeName>
    <alternativeName>
        <fullName evidence="13">F-type ATPase subunit b</fullName>
        <shortName evidence="13">F-ATPase subunit b</shortName>
    </alternativeName>
</protein>
<comment type="subunit">
    <text evidence="13">F-type ATPases have 2 components, F(1) - the catalytic core - and F(0) - the membrane proton channel. F(1) has five subunits: alpha(3), beta(3), gamma(1), delta(1), epsilon(1). F(0) has three main subunits: a(1), b(2) and c(10-14). The alpha and beta chains form an alternating ring which encloses part of the gamma chain. F(1) is attached to F(0) by a central stalk formed by the gamma and epsilon chains, while a peripheral stalk is formed by the delta and b chains.</text>
</comment>
<keyword evidence="2 13" id="KW-0813">Transport</keyword>
<evidence type="ECO:0000256" key="10">
    <source>
        <dbReference type="ARBA" id="ARBA00023310"/>
    </source>
</evidence>
<dbReference type="EMBL" id="CP005074">
    <property type="protein sequence ID" value="AGR40750.1"/>
    <property type="molecule type" value="Genomic_DNA"/>
</dbReference>
<comment type="subcellular location">
    <subcellularLocation>
        <location evidence="13">Cell membrane</location>
        <topology evidence="13">Single-pass membrane protein</topology>
    </subcellularLocation>
    <subcellularLocation>
        <location evidence="12">Endomembrane system</location>
        <topology evidence="12">Single-pass membrane protein</topology>
    </subcellularLocation>
</comment>
<keyword evidence="5 13" id="KW-0812">Transmembrane</keyword>
<evidence type="ECO:0000256" key="14">
    <source>
        <dbReference type="RuleBase" id="RU003848"/>
    </source>
</evidence>
<dbReference type="CDD" id="cd06503">
    <property type="entry name" value="ATP-synt_Fo_b"/>
    <property type="match status" value="1"/>
</dbReference>
<dbReference type="SUPFAM" id="SSF81573">
    <property type="entry name" value="F1F0 ATP synthase subunit B, membrane domain"/>
    <property type="match status" value="1"/>
</dbReference>
<comment type="function">
    <text evidence="13">Component of the F(0) channel, it forms part of the peripheral stalk, linking F(1) to F(0).</text>
</comment>
<keyword evidence="7 13" id="KW-1133">Transmembrane helix</keyword>
<dbReference type="HAMAP" id="MF_01398">
    <property type="entry name" value="ATP_synth_b_bprime"/>
    <property type="match status" value="1"/>
</dbReference>
<dbReference type="GO" id="GO:0012505">
    <property type="term" value="C:endomembrane system"/>
    <property type="evidence" value="ECO:0007669"/>
    <property type="project" value="UniProtKB-SubCell"/>
</dbReference>
<dbReference type="Proteomes" id="UP000014984">
    <property type="component" value="Chromosome"/>
</dbReference>
<keyword evidence="8 13" id="KW-0406">Ion transport</keyword>